<dbReference type="GO" id="GO:0008254">
    <property type="term" value="F:3'-nucleotidase activity"/>
    <property type="evidence" value="ECO:0007669"/>
    <property type="project" value="UniProtKB-EC"/>
</dbReference>
<evidence type="ECO:0000256" key="3">
    <source>
        <dbReference type="ARBA" id="ARBA00001968"/>
    </source>
</evidence>
<dbReference type="InterPro" id="IPR006146">
    <property type="entry name" value="5'-Nucleotdase_CS"/>
</dbReference>
<evidence type="ECO:0000256" key="12">
    <source>
        <dbReference type="SAM" id="MobiDB-lite"/>
    </source>
</evidence>
<feature type="domain" description="Calcineurin-like phosphoesterase" evidence="13">
    <location>
        <begin position="70"/>
        <end position="312"/>
    </location>
</feature>
<keyword evidence="7 11" id="KW-0732">Signal</keyword>
<dbReference type="PRINTS" id="PR01607">
    <property type="entry name" value="APYRASEFAMLY"/>
</dbReference>
<dbReference type="GO" id="GO:0030288">
    <property type="term" value="C:outer membrane-bounded periplasmic space"/>
    <property type="evidence" value="ECO:0007669"/>
    <property type="project" value="TreeGrafter"/>
</dbReference>
<dbReference type="GO" id="GO:0008663">
    <property type="term" value="F:2',3'-cyclic-nucleotide 2'-phosphodiesterase activity"/>
    <property type="evidence" value="ECO:0007669"/>
    <property type="project" value="UniProtKB-EC"/>
</dbReference>
<accession>A0A161XTN8</accession>
<dbReference type="GO" id="GO:0009166">
    <property type="term" value="P:nucleotide catabolic process"/>
    <property type="evidence" value="ECO:0007669"/>
    <property type="project" value="InterPro"/>
</dbReference>
<evidence type="ECO:0000259" key="14">
    <source>
        <dbReference type="Pfam" id="PF02872"/>
    </source>
</evidence>
<keyword evidence="6" id="KW-0479">Metal-binding</keyword>
<dbReference type="PROSITE" id="PS51257">
    <property type="entry name" value="PROKAR_LIPOPROTEIN"/>
    <property type="match status" value="1"/>
</dbReference>
<organism evidence="15 16">
    <name type="scientific">Pseudoalteromonas luteoviolacea DSM 6061</name>
    <dbReference type="NCBI Taxonomy" id="1365250"/>
    <lineage>
        <taxon>Bacteria</taxon>
        <taxon>Pseudomonadati</taxon>
        <taxon>Pseudomonadota</taxon>
        <taxon>Gammaproteobacteria</taxon>
        <taxon>Alteromonadales</taxon>
        <taxon>Pseudoalteromonadaceae</taxon>
        <taxon>Pseudoalteromonas</taxon>
    </lineage>
</organism>
<dbReference type="PROSITE" id="PS00785">
    <property type="entry name" value="5_NUCLEOTIDASE_1"/>
    <property type="match status" value="1"/>
</dbReference>
<evidence type="ECO:0000256" key="4">
    <source>
        <dbReference type="ARBA" id="ARBA00004196"/>
    </source>
</evidence>
<comment type="catalytic activity">
    <reaction evidence="2">
        <text>a nucleoside 2',3'-cyclic phosphate + H2O = a nucleoside 3'-phosphate + H(+)</text>
        <dbReference type="Rhea" id="RHEA:19621"/>
        <dbReference type="ChEBI" id="CHEBI:15377"/>
        <dbReference type="ChEBI" id="CHEBI:15378"/>
        <dbReference type="ChEBI" id="CHEBI:66949"/>
        <dbReference type="ChEBI" id="CHEBI:66954"/>
        <dbReference type="EC" id="3.1.4.16"/>
    </reaction>
</comment>
<protein>
    <submittedName>
        <fullName evidence="15">2', 3'-cyclic nucleotide 2'-phosphodiesterase</fullName>
    </submittedName>
</protein>
<dbReference type="GO" id="GO:0046872">
    <property type="term" value="F:metal ion binding"/>
    <property type="evidence" value="ECO:0007669"/>
    <property type="project" value="UniProtKB-KW"/>
</dbReference>
<comment type="similarity">
    <text evidence="5 11">Belongs to the 5'-nucleotidase family.</text>
</comment>
<dbReference type="InterPro" id="IPR036907">
    <property type="entry name" value="5'-Nucleotdase_C_sf"/>
</dbReference>
<dbReference type="PROSITE" id="PS00786">
    <property type="entry name" value="5_NUCLEOTIDASE_2"/>
    <property type="match status" value="1"/>
</dbReference>
<dbReference type="InterPro" id="IPR008334">
    <property type="entry name" value="5'-Nucleotdase_C"/>
</dbReference>
<dbReference type="AlphaFoldDB" id="A0A161XTN8"/>
<dbReference type="Gene3D" id="3.60.21.10">
    <property type="match status" value="1"/>
</dbReference>
<evidence type="ECO:0000256" key="11">
    <source>
        <dbReference type="RuleBase" id="RU362119"/>
    </source>
</evidence>
<comment type="catalytic activity">
    <reaction evidence="1">
        <text>a ribonucleoside 3'-phosphate + H2O = a ribonucleoside + phosphate</text>
        <dbReference type="Rhea" id="RHEA:10144"/>
        <dbReference type="ChEBI" id="CHEBI:13197"/>
        <dbReference type="ChEBI" id="CHEBI:15377"/>
        <dbReference type="ChEBI" id="CHEBI:18254"/>
        <dbReference type="ChEBI" id="CHEBI:43474"/>
        <dbReference type="EC" id="3.1.3.6"/>
    </reaction>
</comment>
<evidence type="ECO:0000256" key="10">
    <source>
        <dbReference type="ARBA" id="ARBA00023268"/>
    </source>
</evidence>
<dbReference type="InterPro" id="IPR004843">
    <property type="entry name" value="Calcineurin-like_PHP"/>
</dbReference>
<comment type="subcellular location">
    <subcellularLocation>
        <location evidence="4">Cell envelope</location>
    </subcellularLocation>
</comment>
<proteinExistence type="inferred from homology"/>
<comment type="cofactor">
    <cofactor evidence="3">
        <name>a divalent metal cation</name>
        <dbReference type="ChEBI" id="CHEBI:60240"/>
    </cofactor>
</comment>
<dbReference type="InterPro" id="IPR029052">
    <property type="entry name" value="Metallo-depent_PP-like"/>
</dbReference>
<feature type="compositionally biased region" description="Pro residues" evidence="12">
    <location>
        <begin position="45"/>
        <end position="60"/>
    </location>
</feature>
<evidence type="ECO:0000256" key="5">
    <source>
        <dbReference type="ARBA" id="ARBA00006654"/>
    </source>
</evidence>
<evidence type="ECO:0000259" key="13">
    <source>
        <dbReference type="Pfam" id="PF00149"/>
    </source>
</evidence>
<dbReference type="EMBL" id="AUYB01000148">
    <property type="protein sequence ID" value="KZN30678.1"/>
    <property type="molecule type" value="Genomic_DNA"/>
</dbReference>
<feature type="region of interest" description="Disordered" evidence="12">
    <location>
        <begin position="27"/>
        <end position="63"/>
    </location>
</feature>
<dbReference type="RefSeq" id="WP_063356760.1">
    <property type="nucleotide sequence ID" value="NZ_AQHB01000039.1"/>
</dbReference>
<feature type="domain" description="5'-Nucleotidase C-terminal" evidence="14">
    <location>
        <begin position="428"/>
        <end position="605"/>
    </location>
</feature>
<dbReference type="Proteomes" id="UP000076643">
    <property type="component" value="Unassembled WGS sequence"/>
</dbReference>
<evidence type="ECO:0000313" key="15">
    <source>
        <dbReference type="EMBL" id="KZN30678.1"/>
    </source>
</evidence>
<dbReference type="NCBIfam" id="NF006938">
    <property type="entry name" value="PRK09420.1"/>
    <property type="match status" value="1"/>
</dbReference>
<dbReference type="STRING" id="43657.S4054249_02950"/>
<dbReference type="Pfam" id="PF00149">
    <property type="entry name" value="Metallophos"/>
    <property type="match status" value="1"/>
</dbReference>
<dbReference type="GO" id="GO:0000166">
    <property type="term" value="F:nucleotide binding"/>
    <property type="evidence" value="ECO:0007669"/>
    <property type="project" value="UniProtKB-KW"/>
</dbReference>
<dbReference type="GeneID" id="57364747"/>
<dbReference type="PANTHER" id="PTHR11575">
    <property type="entry name" value="5'-NUCLEOTIDASE-RELATED"/>
    <property type="match status" value="1"/>
</dbReference>
<dbReference type="Pfam" id="PF02872">
    <property type="entry name" value="5_nucleotid_C"/>
    <property type="match status" value="1"/>
</dbReference>
<keyword evidence="16" id="KW-1185">Reference proteome</keyword>
<dbReference type="PATRIC" id="fig|1365250.3.peg.4894"/>
<gene>
    <name evidence="15" type="ORF">N475_24440</name>
</gene>
<sequence>MKTKLLPLAILCGTSALLSGCFDSDDNKIEIDPPAPTQGTDKPDPTPTPEPTPEPDPDPAPALGTKLELRLLETTDLHANVLNFNYFSDKQDDKVGLVKTAALIHKAREEATNSVLVDNGDLIQGSPLGDYIAKIKNLADGEVHPVYKAMNTLDYDVANIGNHEFNFGLEFLQEAIDDANFPYISANVFKYDGDDDDSNDVPLFAPYLIQEKSFKDIDGEEHTVKVGYIGFVPPQIMQWDKANLENKVIAKDIIAMANKYVPKMKEEGADIIVAIPHSGLDTAEHTDKKENASYHLSKVEGIDAIMFGHAHANFPSARYAGLEDKGIDLEKGTINGVAAVMPGFWGNHLGVIDLTLTYQKNGWQVTDSQSTLKPIFEQDENRNVISLVANDAEIEAATHHDHEETRTWVNKPFAKVTSQVNSFFALVNDDPSIQIVTDAQTWYTQKIVQGTELSDLPVLSAGAPFRAGRGGADDYTYIAKGDIAYRNVADLYIYPNVLKVLKLNGAQVKEWLEMSAGQFNQIDPQSDDMQSLINPDFPSYNFDVIDGVTYQIDVTQPARYTSKGEKASDGQRILALQYQGKPVTDEQQFLVVTNNYRASGGGNFPNIGADKIVVDSPDENRQVVANYITYQSEQNDGNGLDPSADMNWTFAPINNAQIQFTSSNSDEAKAYSEQFEHIEPLNETNDAGFALYKLKLTQPQN</sequence>
<dbReference type="InterPro" id="IPR006179">
    <property type="entry name" value="5_nucleotidase/apyrase"/>
</dbReference>
<dbReference type="CDD" id="cd07410">
    <property type="entry name" value="MPP_CpdB_N"/>
    <property type="match status" value="1"/>
</dbReference>
<dbReference type="PANTHER" id="PTHR11575:SF6">
    <property type="entry name" value="2',3'-CYCLIC-NUCLEOTIDE 2'-PHOSPHODIESTERASE_3'-NUCLEOTIDASE"/>
    <property type="match status" value="1"/>
</dbReference>
<keyword evidence="10" id="KW-0511">Multifunctional enzyme</keyword>
<dbReference type="InterPro" id="IPR041827">
    <property type="entry name" value="CpdB_N"/>
</dbReference>
<feature type="chain" id="PRO_5007747717" evidence="11">
    <location>
        <begin position="20"/>
        <end position="701"/>
    </location>
</feature>
<evidence type="ECO:0000256" key="2">
    <source>
        <dbReference type="ARBA" id="ARBA00001730"/>
    </source>
</evidence>
<keyword evidence="8 11" id="KW-0547">Nucleotide-binding</keyword>
<name>A0A161XTN8_9GAMM</name>
<reference evidence="15 16" key="1">
    <citation type="submission" date="2013-07" db="EMBL/GenBank/DDBJ databases">
        <title>Comparative Genomic and Metabolomic Analysis of Twelve Strains of Pseudoalteromonas luteoviolacea.</title>
        <authorList>
            <person name="Vynne N.G."/>
            <person name="Mansson M."/>
            <person name="Gram L."/>
        </authorList>
    </citation>
    <scope>NUCLEOTIDE SEQUENCE [LARGE SCALE GENOMIC DNA]</scope>
    <source>
        <strain evidence="15 16">DSM 6061</strain>
    </source>
</reference>
<dbReference type="SUPFAM" id="SSF56300">
    <property type="entry name" value="Metallo-dependent phosphatases"/>
    <property type="match status" value="1"/>
</dbReference>
<feature type="signal peptide" evidence="11">
    <location>
        <begin position="1"/>
        <end position="19"/>
    </location>
</feature>
<evidence type="ECO:0000256" key="7">
    <source>
        <dbReference type="ARBA" id="ARBA00022729"/>
    </source>
</evidence>
<evidence type="ECO:0000256" key="6">
    <source>
        <dbReference type="ARBA" id="ARBA00022723"/>
    </source>
</evidence>
<comment type="caution">
    <text evidence="15">The sequence shown here is derived from an EMBL/GenBank/DDBJ whole genome shotgun (WGS) entry which is preliminary data.</text>
</comment>
<evidence type="ECO:0000256" key="9">
    <source>
        <dbReference type="ARBA" id="ARBA00022801"/>
    </source>
</evidence>
<evidence type="ECO:0000313" key="16">
    <source>
        <dbReference type="Proteomes" id="UP000076643"/>
    </source>
</evidence>
<dbReference type="SUPFAM" id="SSF55816">
    <property type="entry name" value="5'-nucleotidase (syn. UDP-sugar hydrolase), C-terminal domain"/>
    <property type="match status" value="1"/>
</dbReference>
<dbReference type="Gene3D" id="3.90.780.10">
    <property type="entry name" value="5'-Nucleotidase, C-terminal domain"/>
    <property type="match status" value="1"/>
</dbReference>
<keyword evidence="9 11" id="KW-0378">Hydrolase</keyword>
<evidence type="ECO:0000256" key="8">
    <source>
        <dbReference type="ARBA" id="ARBA00022741"/>
    </source>
</evidence>
<evidence type="ECO:0000256" key="1">
    <source>
        <dbReference type="ARBA" id="ARBA00000527"/>
    </source>
</evidence>